<evidence type="ECO:0000256" key="4">
    <source>
        <dbReference type="ARBA" id="ARBA00022833"/>
    </source>
</evidence>
<keyword evidence="3 5" id="KW-0863">Zinc-finger</keyword>
<evidence type="ECO:0000259" key="8">
    <source>
        <dbReference type="PROSITE" id="PS50966"/>
    </source>
</evidence>
<dbReference type="Proteomes" id="UP000515123">
    <property type="component" value="Linkage group 13"/>
</dbReference>
<dbReference type="Pfam" id="PF10551">
    <property type="entry name" value="MULE"/>
    <property type="match status" value="1"/>
</dbReference>
<evidence type="ECO:0000313" key="10">
    <source>
        <dbReference type="RefSeq" id="XP_020101912.1"/>
    </source>
</evidence>
<dbReference type="InterPro" id="IPR018289">
    <property type="entry name" value="MULE_transposase_dom"/>
</dbReference>
<dbReference type="RefSeq" id="XP_020101912.1">
    <property type="nucleotide sequence ID" value="XM_020246323.1"/>
</dbReference>
<reference evidence="9" key="1">
    <citation type="journal article" date="2015" name="Nat. Genet.">
        <title>The pineapple genome and the evolution of CAM photosynthesis.</title>
        <authorList>
            <person name="Ming R."/>
            <person name="VanBuren R."/>
            <person name="Wai C.M."/>
            <person name="Tang H."/>
            <person name="Schatz M.C."/>
            <person name="Bowers J.E."/>
            <person name="Lyons E."/>
            <person name="Wang M.L."/>
            <person name="Chen J."/>
            <person name="Biggers E."/>
            <person name="Zhang J."/>
            <person name="Huang L."/>
            <person name="Zhang L."/>
            <person name="Miao W."/>
            <person name="Zhang J."/>
            <person name="Ye Z."/>
            <person name="Miao C."/>
            <person name="Lin Z."/>
            <person name="Wang H."/>
            <person name="Zhou H."/>
            <person name="Yim W.C."/>
            <person name="Priest H.D."/>
            <person name="Zheng C."/>
            <person name="Woodhouse M."/>
            <person name="Edger P.P."/>
            <person name="Guyot R."/>
            <person name="Guo H.B."/>
            <person name="Guo H."/>
            <person name="Zheng G."/>
            <person name="Singh R."/>
            <person name="Sharma A."/>
            <person name="Min X."/>
            <person name="Zheng Y."/>
            <person name="Lee H."/>
            <person name="Gurtowski J."/>
            <person name="Sedlazeck F.J."/>
            <person name="Harkess A."/>
            <person name="McKain M.R."/>
            <person name="Liao Z."/>
            <person name="Fang J."/>
            <person name="Liu J."/>
            <person name="Zhang X."/>
            <person name="Zhang Q."/>
            <person name="Hu W."/>
            <person name="Qin Y."/>
            <person name="Wang K."/>
            <person name="Chen L.Y."/>
            <person name="Shirley N."/>
            <person name="Lin Y.R."/>
            <person name="Liu L.Y."/>
            <person name="Hernandez A.G."/>
            <person name="Wright C.L."/>
            <person name="Bulone V."/>
            <person name="Tuskan G.A."/>
            <person name="Heath K."/>
            <person name="Zee F."/>
            <person name="Moore P.H."/>
            <person name="Sunkar R."/>
            <person name="Leebens-Mack J.H."/>
            <person name="Mockler T."/>
            <person name="Bennetzen J.L."/>
            <person name="Freeling M."/>
            <person name="Sankoff D."/>
            <person name="Paterson A.H."/>
            <person name="Zhu X."/>
            <person name="Yang X."/>
            <person name="Smith J.A."/>
            <person name="Cushman J.C."/>
            <person name="Paull R.E."/>
            <person name="Yu Q."/>
        </authorList>
    </citation>
    <scope>NUCLEOTIDE SEQUENCE [LARGE SCALE GENOMIC DNA]</scope>
    <source>
        <strain evidence="9">cv. F153</strain>
    </source>
</reference>
<dbReference type="InterPro" id="IPR031052">
    <property type="entry name" value="FHY3/FAR1"/>
</dbReference>
<comment type="similarity">
    <text evidence="1 6">Belongs to the FHY3/FAR1 family.</text>
</comment>
<dbReference type="PANTHER" id="PTHR31669">
    <property type="entry name" value="PROTEIN FAR1-RELATED SEQUENCE 10-RELATED"/>
    <property type="match status" value="1"/>
</dbReference>
<evidence type="ECO:0000313" key="9">
    <source>
        <dbReference type="Proteomes" id="UP000515123"/>
    </source>
</evidence>
<accession>A0A6P5G242</accession>
<dbReference type="GO" id="GO:0008270">
    <property type="term" value="F:zinc ion binding"/>
    <property type="evidence" value="ECO:0007669"/>
    <property type="project" value="UniProtKB-UniRule"/>
</dbReference>
<evidence type="ECO:0000256" key="2">
    <source>
        <dbReference type="ARBA" id="ARBA00022723"/>
    </source>
</evidence>
<sequence length="872" mass="99006">MVVIEPNPDAEDRRRRRTNLRAPGAPPEAAAAPPPRGVAGAGDDGGDSDSDESPESARNNMRIKESSSGVEPAEDRSANSSEECSAGKENGMAAVAHEEPTTSAADDALVPKVGMRFKSIEEAFLFYTAYGYRTGFGVTRRTSHSMHGKKYRQTFTCCKEGNPRVKKAVVKCRRRPIVKCGCRAMMVIKDPALKDSWVIDYVILKHNHPLDPDRVRFMKCFRELPITIKRQLHVNEFQGTLPTMPINAVISQAAENMSSSSNQKGSRNLADQMRRLRLGEGDAEALTKFFDAMQLRNPSFFYSCDMDANGLLANVFWADARSRAAYRHFNDVVTFDTTYSSSKYHIPLVLFLGVNHHGQSILLGCGLLASESKESYVWIFKRWLRCMNDKSPNAIITNQDEAIRGAVQEVLPSARHRFCLWHVMRKLPEKLGKAQAKEEIVSKLSKAVHDSITINEFEMEWEETVVKYQLHDNEYLSSLYEDRKQWVPVYVRSAFWASMSSTHDNESGNAFFDGFVTSKTSLKKFLEQYDSVLKDKWDKEVQEDFHSSHTSPQLISGFEFEKQIAKLYTANMFQKFQDEVRHLIQCVCTRVERNGPIVTYMVTELIESRQLDYKVTYNSAEHEVWCICCSFEYSGILCRHALCVLRQEFVVILPSKYVLARWRKDFKILQAFNSTPQMALTGETGNYDELVARGQQYLLDIADFAAFNHDMKVYALNALREARDKVVKQEVSLGDRTVDDDSLHNTLLASNICIPPNMDVQSDGLFLASATKVFDSPRAHPKVPHKKRPVSQRERASEELKKQRRENDSIIASKNVGLHVLENQSNAAVPMTQFTTQENFSVQVGSDPSPWLYNPSYFYWHGAGIQDPTRRT</sequence>
<protein>
    <recommendedName>
        <fullName evidence="6">Protein FAR1-RELATED SEQUENCE</fullName>
    </recommendedName>
</protein>
<gene>
    <name evidence="10" type="primary">LOC109719563</name>
</gene>
<feature type="region of interest" description="Disordered" evidence="7">
    <location>
        <begin position="777"/>
        <end position="808"/>
    </location>
</feature>
<feature type="compositionally biased region" description="Basic residues" evidence="7">
    <location>
        <begin position="779"/>
        <end position="790"/>
    </location>
</feature>
<feature type="compositionally biased region" description="Low complexity" evidence="7">
    <location>
        <begin position="21"/>
        <end position="31"/>
    </location>
</feature>
<keyword evidence="4 6" id="KW-0862">Zinc</keyword>
<evidence type="ECO:0000256" key="3">
    <source>
        <dbReference type="ARBA" id="ARBA00022771"/>
    </source>
</evidence>
<comment type="function">
    <text evidence="6">Putative transcription activator involved in regulating light control of development.</text>
</comment>
<feature type="region of interest" description="Disordered" evidence="7">
    <location>
        <begin position="1"/>
        <end position="92"/>
    </location>
</feature>
<comment type="subcellular location">
    <subcellularLocation>
        <location evidence="6">Nucleus</location>
    </subcellularLocation>
</comment>
<name>A0A6P5G242_ANACO</name>
<feature type="compositionally biased region" description="Basic and acidic residues" evidence="7">
    <location>
        <begin position="791"/>
        <end position="808"/>
    </location>
</feature>
<feature type="domain" description="SWIM-type" evidence="8">
    <location>
        <begin position="613"/>
        <end position="649"/>
    </location>
</feature>
<dbReference type="GO" id="GO:0006355">
    <property type="term" value="P:regulation of DNA-templated transcription"/>
    <property type="evidence" value="ECO:0007669"/>
    <property type="project" value="UniProtKB-UniRule"/>
</dbReference>
<dbReference type="PROSITE" id="PS50966">
    <property type="entry name" value="ZF_SWIM"/>
    <property type="match status" value="1"/>
</dbReference>
<keyword evidence="9" id="KW-1185">Reference proteome</keyword>
<dbReference type="OrthoDB" id="637956at2759"/>
<evidence type="ECO:0000256" key="6">
    <source>
        <dbReference type="RuleBase" id="RU367018"/>
    </source>
</evidence>
<proteinExistence type="inferred from homology"/>
<dbReference type="InterPro" id="IPR007527">
    <property type="entry name" value="Znf_SWIM"/>
</dbReference>
<dbReference type="InterPro" id="IPR006564">
    <property type="entry name" value="Znf_PMZ"/>
</dbReference>
<evidence type="ECO:0000256" key="5">
    <source>
        <dbReference type="PROSITE-ProRule" id="PRU00325"/>
    </source>
</evidence>
<dbReference type="PANTHER" id="PTHR31669:SF294">
    <property type="entry name" value="OS03G0255000 PROTEIN"/>
    <property type="match status" value="1"/>
</dbReference>
<keyword evidence="2 6" id="KW-0479">Metal-binding</keyword>
<dbReference type="SMART" id="SM00575">
    <property type="entry name" value="ZnF_PMZ"/>
    <property type="match status" value="1"/>
</dbReference>
<evidence type="ECO:0000256" key="1">
    <source>
        <dbReference type="ARBA" id="ARBA00005889"/>
    </source>
</evidence>
<dbReference type="GeneID" id="109719563"/>
<evidence type="ECO:0000256" key="7">
    <source>
        <dbReference type="SAM" id="MobiDB-lite"/>
    </source>
</evidence>
<feature type="compositionally biased region" description="Acidic residues" evidence="7">
    <location>
        <begin position="44"/>
        <end position="54"/>
    </location>
</feature>
<reference evidence="10" key="2">
    <citation type="submission" date="2025-08" db="UniProtKB">
        <authorList>
            <consortium name="RefSeq"/>
        </authorList>
    </citation>
    <scope>IDENTIFICATION</scope>
    <source>
        <tissue evidence="10">Leaf</tissue>
    </source>
</reference>
<organism evidence="9 10">
    <name type="scientific">Ananas comosus</name>
    <name type="common">Pineapple</name>
    <name type="synonym">Ananas ananas</name>
    <dbReference type="NCBI Taxonomy" id="4615"/>
    <lineage>
        <taxon>Eukaryota</taxon>
        <taxon>Viridiplantae</taxon>
        <taxon>Streptophyta</taxon>
        <taxon>Embryophyta</taxon>
        <taxon>Tracheophyta</taxon>
        <taxon>Spermatophyta</taxon>
        <taxon>Magnoliopsida</taxon>
        <taxon>Liliopsida</taxon>
        <taxon>Poales</taxon>
        <taxon>Bromeliaceae</taxon>
        <taxon>Bromelioideae</taxon>
        <taxon>Ananas</taxon>
    </lineage>
</organism>
<dbReference type="InterPro" id="IPR004330">
    <property type="entry name" value="FAR1_DNA_bnd_dom"/>
</dbReference>
<dbReference type="Pfam" id="PF03101">
    <property type="entry name" value="FAR1"/>
    <property type="match status" value="1"/>
</dbReference>
<dbReference type="GO" id="GO:0005634">
    <property type="term" value="C:nucleus"/>
    <property type="evidence" value="ECO:0007669"/>
    <property type="project" value="UniProtKB-SubCell"/>
</dbReference>
<keyword evidence="6" id="KW-0539">Nucleus</keyword>
<dbReference type="AlphaFoldDB" id="A0A6P5G242"/>